<reference evidence="2" key="3">
    <citation type="submission" date="2022-06" db="UniProtKB">
        <authorList>
            <consortium name="EnsemblPlants"/>
        </authorList>
    </citation>
    <scope>IDENTIFICATION</scope>
</reference>
<evidence type="ECO:0008006" key="4">
    <source>
        <dbReference type="Google" id="ProtNLM"/>
    </source>
</evidence>
<reference evidence="3" key="1">
    <citation type="journal article" date="2013" name="Nature">
        <title>Draft genome of the wheat A-genome progenitor Triticum urartu.</title>
        <authorList>
            <person name="Ling H.Q."/>
            <person name="Zhao S."/>
            <person name="Liu D."/>
            <person name="Wang J."/>
            <person name="Sun H."/>
            <person name="Zhang C."/>
            <person name="Fan H."/>
            <person name="Li D."/>
            <person name="Dong L."/>
            <person name="Tao Y."/>
            <person name="Gao C."/>
            <person name="Wu H."/>
            <person name="Li Y."/>
            <person name="Cui Y."/>
            <person name="Guo X."/>
            <person name="Zheng S."/>
            <person name="Wang B."/>
            <person name="Yu K."/>
            <person name="Liang Q."/>
            <person name="Yang W."/>
            <person name="Lou X."/>
            <person name="Chen J."/>
            <person name="Feng M."/>
            <person name="Jian J."/>
            <person name="Zhang X."/>
            <person name="Luo G."/>
            <person name="Jiang Y."/>
            <person name="Liu J."/>
            <person name="Wang Z."/>
            <person name="Sha Y."/>
            <person name="Zhang B."/>
            <person name="Wu H."/>
            <person name="Tang D."/>
            <person name="Shen Q."/>
            <person name="Xue P."/>
            <person name="Zou S."/>
            <person name="Wang X."/>
            <person name="Liu X."/>
            <person name="Wang F."/>
            <person name="Yang Y."/>
            <person name="An X."/>
            <person name="Dong Z."/>
            <person name="Zhang K."/>
            <person name="Zhang X."/>
            <person name="Luo M.C."/>
            <person name="Dvorak J."/>
            <person name="Tong Y."/>
            <person name="Wang J."/>
            <person name="Yang H."/>
            <person name="Li Z."/>
            <person name="Wang D."/>
            <person name="Zhang A."/>
            <person name="Wang J."/>
        </authorList>
    </citation>
    <scope>NUCLEOTIDE SEQUENCE</scope>
    <source>
        <strain evidence="3">cv. G1812</strain>
    </source>
</reference>
<reference evidence="2" key="2">
    <citation type="submission" date="2018-03" db="EMBL/GenBank/DDBJ databases">
        <title>The Triticum urartu genome reveals the dynamic nature of wheat genome evolution.</title>
        <authorList>
            <person name="Ling H."/>
            <person name="Ma B."/>
            <person name="Shi X."/>
            <person name="Liu H."/>
            <person name="Dong L."/>
            <person name="Sun H."/>
            <person name="Cao Y."/>
            <person name="Gao Q."/>
            <person name="Zheng S."/>
            <person name="Li Y."/>
            <person name="Yu Y."/>
            <person name="Du H."/>
            <person name="Qi M."/>
            <person name="Li Y."/>
            <person name="Yu H."/>
            <person name="Cui Y."/>
            <person name="Wang N."/>
            <person name="Chen C."/>
            <person name="Wu H."/>
            <person name="Zhao Y."/>
            <person name="Zhang J."/>
            <person name="Li Y."/>
            <person name="Zhou W."/>
            <person name="Zhang B."/>
            <person name="Hu W."/>
            <person name="Eijk M."/>
            <person name="Tang J."/>
            <person name="Witsenboer H."/>
            <person name="Zhao S."/>
            <person name="Li Z."/>
            <person name="Zhang A."/>
            <person name="Wang D."/>
            <person name="Liang C."/>
        </authorList>
    </citation>
    <scope>NUCLEOTIDE SEQUENCE [LARGE SCALE GENOMIC DNA]</scope>
    <source>
        <strain evidence="2">cv. G1812</strain>
    </source>
</reference>
<dbReference type="Proteomes" id="UP000015106">
    <property type="component" value="Chromosome 7"/>
</dbReference>
<dbReference type="AlphaFoldDB" id="A0A8R7V704"/>
<evidence type="ECO:0000313" key="3">
    <source>
        <dbReference type="Proteomes" id="UP000015106"/>
    </source>
</evidence>
<accession>A0A8R7V704</accession>
<dbReference type="Gramene" id="TuG1812G0700004948.01.T03">
    <property type="protein sequence ID" value="TuG1812G0700004948.01.T03"/>
    <property type="gene ID" value="TuG1812G0700004948.01"/>
</dbReference>
<sequence>MSRSGNCDDDELEVEQIPMPQGRTSDTDPNLEQAPNYTSRMSVKQVVAVIKDFSEYKKWLVTEIGFGEDVGKVFGIPCGSRDVKGRDADVNPNSVDFIKRTLRMDQVGAHSLRAAEEFLKRDITEDSGKLEKDCFQIAFVIVMMGHILVPSTKHNYATIDFWGALANPENIQQFNWCEYVLSCLTDSVTKLQKDLVMNVQTINLTGCHLFLQVFFLDNLELGIFTTKHDIFPRISAFDRATLRRMITMATDIGKSPSTYTSAMLRDPHGLCYTRSNFMSSVGNLRDVPYGPNWSTPPQCSARAAIGQPTSIRCSPHTPSS</sequence>
<dbReference type="EnsemblPlants" id="TuG1812G0700004948.01.T03">
    <property type="protein sequence ID" value="TuG1812G0700004948.01.T03"/>
    <property type="gene ID" value="TuG1812G0700004948.01"/>
</dbReference>
<keyword evidence="3" id="KW-1185">Reference proteome</keyword>
<dbReference type="PANTHER" id="PTHR34835:SF62">
    <property type="entry name" value="AMINOTRANSFERASE-LIKE PLANT MOBILE DOMAIN-CONTAINING PROTEIN"/>
    <property type="match status" value="1"/>
</dbReference>
<evidence type="ECO:0000313" key="2">
    <source>
        <dbReference type="EnsemblPlants" id="TuG1812G0700004948.01.T03"/>
    </source>
</evidence>
<feature type="region of interest" description="Disordered" evidence="1">
    <location>
        <begin position="1"/>
        <end position="35"/>
    </location>
</feature>
<feature type="compositionally biased region" description="Polar residues" evidence="1">
    <location>
        <begin position="22"/>
        <end position="35"/>
    </location>
</feature>
<proteinExistence type="predicted"/>
<organism evidence="2 3">
    <name type="scientific">Triticum urartu</name>
    <name type="common">Red wild einkorn</name>
    <name type="synonym">Crithodium urartu</name>
    <dbReference type="NCBI Taxonomy" id="4572"/>
    <lineage>
        <taxon>Eukaryota</taxon>
        <taxon>Viridiplantae</taxon>
        <taxon>Streptophyta</taxon>
        <taxon>Embryophyta</taxon>
        <taxon>Tracheophyta</taxon>
        <taxon>Spermatophyta</taxon>
        <taxon>Magnoliopsida</taxon>
        <taxon>Liliopsida</taxon>
        <taxon>Poales</taxon>
        <taxon>Poaceae</taxon>
        <taxon>BOP clade</taxon>
        <taxon>Pooideae</taxon>
        <taxon>Triticodae</taxon>
        <taxon>Triticeae</taxon>
        <taxon>Triticinae</taxon>
        <taxon>Triticum</taxon>
    </lineage>
</organism>
<evidence type="ECO:0000256" key="1">
    <source>
        <dbReference type="SAM" id="MobiDB-lite"/>
    </source>
</evidence>
<dbReference type="PANTHER" id="PTHR34835">
    <property type="entry name" value="OS07G0283600 PROTEIN-RELATED"/>
    <property type="match status" value="1"/>
</dbReference>
<name>A0A8R7V704_TRIUA</name>
<protein>
    <recommendedName>
        <fullName evidence="4">Aminotransferase-like plant mobile domain-containing protein</fullName>
    </recommendedName>
</protein>